<sequence>MGHGRTVACVLCKRSDETKITGALSTKDQVTAHQNCLLFSAGIYCRDSPEFDDLFGFSVEDVMNEVKRGGKLACSKCKKKGATAGCEVRRCKKSYHYPCAVQEGAKTIEDDDKGKYGLYCFYHYQKTQENNSVNRRASSVSEHQTSEDSNEAGPSKRYASGDSTAAGPSAYSSDSNSSSSTKHTKRRLSFSDKQEESASKRKAESWNGIITEDSSDDSEPNADIEIFAPIEYDLNESANSQTVPQLISKATKSPSGSPSGNQPEDESKDEDKDDDDDDETDAESVSLLPPVGSSMESQSLSTQTALAAHSPVEVVKRHSEGSSPERSPVHSPVPDQPTAGPSGPQEGSARPAPSPVRSKPCNVTGSPQCTSTASSPDPPETICVSLLSSPSSPAALPTDPEPGIHSTSFWKSCNAAGCTQAIFGDFVNAMNDISSRIQSDRASQEDYDLALRVMEASGKLPELVTKQQKELQRKQLELQKAAAAMKEVVSALRR</sequence>
<dbReference type="Gene3D" id="3.30.40.10">
    <property type="entry name" value="Zinc/RING finger domain, C3HC4 (zinc finger)"/>
    <property type="match status" value="1"/>
</dbReference>
<dbReference type="CTD" id="51131"/>
<evidence type="ECO:0000313" key="9">
    <source>
        <dbReference type="Proteomes" id="UP000694389"/>
    </source>
</evidence>
<evidence type="ECO:0000256" key="5">
    <source>
        <dbReference type="ARBA" id="ARBA00023242"/>
    </source>
</evidence>
<feature type="compositionally biased region" description="Polar residues" evidence="6">
    <location>
        <begin position="236"/>
        <end position="262"/>
    </location>
</feature>
<feature type="domain" description="PHD-type" evidence="7">
    <location>
        <begin position="6"/>
        <end position="124"/>
    </location>
</feature>
<evidence type="ECO:0000256" key="4">
    <source>
        <dbReference type="ARBA" id="ARBA00022833"/>
    </source>
</evidence>
<reference evidence="8" key="2">
    <citation type="submission" date="2025-09" db="UniProtKB">
        <authorList>
            <consortium name="Ensembl"/>
        </authorList>
    </citation>
    <scope>IDENTIFICATION</scope>
</reference>
<feature type="compositionally biased region" description="Polar residues" evidence="6">
    <location>
        <begin position="294"/>
        <end position="305"/>
    </location>
</feature>
<dbReference type="GeneID" id="127365611"/>
<evidence type="ECO:0000313" key="8">
    <source>
        <dbReference type="Ensembl" id="ENSDLAP00005065683.1"/>
    </source>
</evidence>
<evidence type="ECO:0000256" key="2">
    <source>
        <dbReference type="ARBA" id="ARBA00022723"/>
    </source>
</evidence>
<dbReference type="PROSITE" id="PS51805">
    <property type="entry name" value="EPHD"/>
    <property type="match status" value="1"/>
</dbReference>
<name>A0A8P4K424_DICLA</name>
<comment type="subcellular location">
    <subcellularLocation>
        <location evidence="1">Nucleus</location>
    </subcellularLocation>
</comment>
<evidence type="ECO:0000259" key="7">
    <source>
        <dbReference type="PROSITE" id="PS51805"/>
    </source>
</evidence>
<organism evidence="8 9">
    <name type="scientific">Dicentrarchus labrax</name>
    <name type="common">European seabass</name>
    <name type="synonym">Morone labrax</name>
    <dbReference type="NCBI Taxonomy" id="13489"/>
    <lineage>
        <taxon>Eukaryota</taxon>
        <taxon>Metazoa</taxon>
        <taxon>Chordata</taxon>
        <taxon>Craniata</taxon>
        <taxon>Vertebrata</taxon>
        <taxon>Euteleostomi</taxon>
        <taxon>Actinopterygii</taxon>
        <taxon>Neopterygii</taxon>
        <taxon>Teleostei</taxon>
        <taxon>Neoteleostei</taxon>
        <taxon>Acanthomorphata</taxon>
        <taxon>Eupercaria</taxon>
        <taxon>Moronidae</taxon>
        <taxon>Dicentrarchus</taxon>
    </lineage>
</organism>
<dbReference type="InterPro" id="IPR001965">
    <property type="entry name" value="Znf_PHD"/>
</dbReference>
<keyword evidence="2" id="KW-0479">Metal-binding</keyword>
<dbReference type="InterPro" id="IPR013083">
    <property type="entry name" value="Znf_RING/FYVE/PHD"/>
</dbReference>
<dbReference type="PANTHER" id="PTHR12420:SF4">
    <property type="entry name" value="PHD FINGER PROTEIN 11"/>
    <property type="match status" value="1"/>
</dbReference>
<dbReference type="GeneTree" id="ENSGT00950000182865"/>
<keyword evidence="5" id="KW-0539">Nucleus</keyword>
<dbReference type="GO" id="GO:0005634">
    <property type="term" value="C:nucleus"/>
    <property type="evidence" value="ECO:0007669"/>
    <property type="project" value="UniProtKB-SubCell"/>
</dbReference>
<proteinExistence type="predicted"/>
<dbReference type="RefSeq" id="XP_051259833.1">
    <property type="nucleotide sequence ID" value="XM_051403873.1"/>
</dbReference>
<dbReference type="PANTHER" id="PTHR12420">
    <property type="entry name" value="PHD FINGER PROTEIN"/>
    <property type="match status" value="1"/>
</dbReference>
<feature type="compositionally biased region" description="Polar residues" evidence="6">
    <location>
        <begin position="361"/>
        <end position="375"/>
    </location>
</feature>
<protein>
    <recommendedName>
        <fullName evidence="7">PHD-type domain-containing protein</fullName>
    </recommendedName>
</protein>
<dbReference type="Proteomes" id="UP000694389">
    <property type="component" value="Unassembled WGS sequence"/>
</dbReference>
<evidence type="ECO:0000256" key="6">
    <source>
        <dbReference type="SAM" id="MobiDB-lite"/>
    </source>
</evidence>
<feature type="compositionally biased region" description="Low complexity" evidence="6">
    <location>
        <begin position="169"/>
        <end position="180"/>
    </location>
</feature>
<reference evidence="8" key="1">
    <citation type="submission" date="2025-08" db="UniProtKB">
        <authorList>
            <consortium name="Ensembl"/>
        </authorList>
    </citation>
    <scope>IDENTIFICATION</scope>
</reference>
<gene>
    <name evidence="8" type="primary">phf11</name>
</gene>
<dbReference type="Ensembl" id="ENSDLAT00005086645.1">
    <property type="protein sequence ID" value="ENSDLAP00005065683.1"/>
    <property type="gene ID" value="ENSDLAG00005019792.2"/>
</dbReference>
<feature type="compositionally biased region" description="Low complexity" evidence="6">
    <location>
        <begin position="131"/>
        <end position="141"/>
    </location>
</feature>
<keyword evidence="4" id="KW-0862">Zinc</keyword>
<feature type="compositionally biased region" description="Basic and acidic residues" evidence="6">
    <location>
        <begin position="189"/>
        <end position="204"/>
    </location>
</feature>
<keyword evidence="9" id="KW-1185">Reference proteome</keyword>
<dbReference type="GO" id="GO:0008270">
    <property type="term" value="F:zinc ion binding"/>
    <property type="evidence" value="ECO:0007669"/>
    <property type="project" value="UniProtKB-KW"/>
</dbReference>
<feature type="region of interest" description="Disordered" evidence="6">
    <location>
        <begin position="131"/>
        <end position="400"/>
    </location>
</feature>
<dbReference type="InterPro" id="IPR034732">
    <property type="entry name" value="EPHD"/>
</dbReference>
<feature type="compositionally biased region" description="Low complexity" evidence="6">
    <location>
        <begin position="385"/>
        <end position="397"/>
    </location>
</feature>
<feature type="compositionally biased region" description="Acidic residues" evidence="6">
    <location>
        <begin position="263"/>
        <end position="282"/>
    </location>
</feature>
<dbReference type="InterPro" id="IPR051188">
    <property type="entry name" value="PHD-type_Zinc_Finger"/>
</dbReference>
<evidence type="ECO:0000256" key="1">
    <source>
        <dbReference type="ARBA" id="ARBA00004123"/>
    </source>
</evidence>
<dbReference type="AlphaFoldDB" id="A0A8P4K424"/>
<keyword evidence="3" id="KW-0863">Zinc-finger</keyword>
<accession>A0A8P4K424</accession>
<feature type="compositionally biased region" description="Acidic residues" evidence="6">
    <location>
        <begin position="213"/>
        <end position="222"/>
    </location>
</feature>
<dbReference type="Pfam" id="PF13771">
    <property type="entry name" value="zf-HC5HC2H"/>
    <property type="match status" value="1"/>
</dbReference>
<dbReference type="SMART" id="SM00249">
    <property type="entry name" value="PHD"/>
    <property type="match status" value="1"/>
</dbReference>
<evidence type="ECO:0000256" key="3">
    <source>
        <dbReference type="ARBA" id="ARBA00022771"/>
    </source>
</evidence>